<evidence type="ECO:0000256" key="4">
    <source>
        <dbReference type="ARBA" id="ARBA00022563"/>
    </source>
</evidence>
<feature type="binding site" evidence="8">
    <location>
        <position position="91"/>
    </location>
    <ligand>
        <name>Zn(2+)</name>
        <dbReference type="ChEBI" id="CHEBI:29105"/>
    </ligand>
</feature>
<name>A0A099UEF6_9HELI</name>
<dbReference type="EMBL" id="JRPF02000005">
    <property type="protein sequence ID" value="TLD78494.1"/>
    <property type="molecule type" value="Genomic_DNA"/>
</dbReference>
<dbReference type="InterPro" id="IPR043133">
    <property type="entry name" value="GTP-CH-I_C/QueF"/>
</dbReference>
<dbReference type="NCBIfam" id="NF006825">
    <property type="entry name" value="PRK09347.1-2"/>
    <property type="match status" value="1"/>
</dbReference>
<dbReference type="HAMAP" id="MF_00223">
    <property type="entry name" value="FolE"/>
    <property type="match status" value="1"/>
</dbReference>
<dbReference type="Gene3D" id="1.10.286.10">
    <property type="match status" value="1"/>
</dbReference>
<feature type="binding site" evidence="8">
    <location>
        <position position="162"/>
    </location>
    <ligand>
        <name>Zn(2+)</name>
        <dbReference type="ChEBI" id="CHEBI:29105"/>
    </ligand>
</feature>
<dbReference type="EMBL" id="LN907858">
    <property type="protein sequence ID" value="CUU39752.1"/>
    <property type="molecule type" value="Genomic_DNA"/>
</dbReference>
<keyword evidence="8" id="KW-0862">Zinc</keyword>
<dbReference type="GeneID" id="78151112"/>
<dbReference type="PATRIC" id="fig|76936.10.peg.845"/>
<dbReference type="EC" id="3.5.4.16" evidence="8"/>
<dbReference type="NCBIfam" id="TIGR00063">
    <property type="entry name" value="folE"/>
    <property type="match status" value="1"/>
</dbReference>
<feature type="domain" description="GTP cyclohydrolase I" evidence="9">
    <location>
        <begin position="25"/>
        <end position="198"/>
    </location>
</feature>
<keyword evidence="7 8" id="KW-0378">Hydrolase</keyword>
<evidence type="ECO:0000256" key="8">
    <source>
        <dbReference type="HAMAP-Rule" id="MF_00223"/>
    </source>
</evidence>
<proteinExistence type="inferred from homology"/>
<keyword evidence="8" id="KW-0342">GTP-binding</keyword>
<evidence type="ECO:0000256" key="1">
    <source>
        <dbReference type="ARBA" id="ARBA00001052"/>
    </source>
</evidence>
<dbReference type="PROSITE" id="PS00859">
    <property type="entry name" value="GTP_CYCLOHYDROL_1_1"/>
    <property type="match status" value="1"/>
</dbReference>
<dbReference type="GO" id="GO:0005737">
    <property type="term" value="C:cytoplasm"/>
    <property type="evidence" value="ECO:0007669"/>
    <property type="project" value="TreeGrafter"/>
</dbReference>
<dbReference type="PROSITE" id="PS00860">
    <property type="entry name" value="GTP_CYCLOHYDROL_1_2"/>
    <property type="match status" value="1"/>
</dbReference>
<dbReference type="PANTHER" id="PTHR11109">
    <property type="entry name" value="GTP CYCLOHYDROLASE I"/>
    <property type="match status" value="1"/>
</dbReference>
<evidence type="ECO:0000256" key="2">
    <source>
        <dbReference type="ARBA" id="ARBA00005080"/>
    </source>
</evidence>
<evidence type="ECO:0000313" key="11">
    <source>
        <dbReference type="EMBL" id="TLD78494.1"/>
    </source>
</evidence>
<evidence type="ECO:0000259" key="9">
    <source>
        <dbReference type="Pfam" id="PF01227"/>
    </source>
</evidence>
<dbReference type="FunFam" id="3.30.1130.10:FF:000001">
    <property type="entry name" value="GTP cyclohydrolase 1"/>
    <property type="match status" value="1"/>
</dbReference>
<dbReference type="InterPro" id="IPR020602">
    <property type="entry name" value="GTP_CycHdrlase_I_dom"/>
</dbReference>
<evidence type="ECO:0000256" key="5">
    <source>
        <dbReference type="ARBA" id="ARBA00022723"/>
    </source>
</evidence>
<dbReference type="NCBIfam" id="NF006826">
    <property type="entry name" value="PRK09347.1-3"/>
    <property type="match status" value="1"/>
</dbReference>
<evidence type="ECO:0000313" key="13">
    <source>
        <dbReference type="Proteomes" id="UP000064525"/>
    </source>
</evidence>
<evidence type="ECO:0000313" key="12">
    <source>
        <dbReference type="Proteomes" id="UP000029925"/>
    </source>
</evidence>
<dbReference type="UniPathway" id="UPA00848">
    <property type="reaction ID" value="UER00151"/>
</dbReference>
<dbReference type="GO" id="GO:0046654">
    <property type="term" value="P:tetrahydrofolate biosynthetic process"/>
    <property type="evidence" value="ECO:0007669"/>
    <property type="project" value="UniProtKB-UniRule"/>
</dbReference>
<evidence type="ECO:0000256" key="6">
    <source>
        <dbReference type="ARBA" id="ARBA00022741"/>
    </source>
</evidence>
<comment type="pathway">
    <text evidence="2 8">Cofactor biosynthesis; 7,8-dihydroneopterin triphosphate biosynthesis; 7,8-dihydroneopterin triphosphate from GTP: step 1/1.</text>
</comment>
<reference evidence="10" key="3">
    <citation type="submission" date="2015-11" db="EMBL/GenBank/DDBJ databases">
        <authorList>
            <person name="Zhang Y."/>
            <person name="Guo Z."/>
        </authorList>
    </citation>
    <scope>NUCLEOTIDE SEQUENCE</scope>
    <source>
        <strain evidence="10">1</strain>
    </source>
</reference>
<reference evidence="13" key="2">
    <citation type="submission" date="2015-11" db="EMBL/GenBank/DDBJ databases">
        <authorList>
            <person name="Anvar S.Y."/>
        </authorList>
    </citation>
    <scope>NUCLEOTIDE SEQUENCE [LARGE SCALE GENOMIC DNA]</scope>
</reference>
<dbReference type="GO" id="GO:0008270">
    <property type="term" value="F:zinc ion binding"/>
    <property type="evidence" value="ECO:0007669"/>
    <property type="project" value="UniProtKB-UniRule"/>
</dbReference>
<dbReference type="PANTHER" id="PTHR11109:SF7">
    <property type="entry name" value="GTP CYCLOHYDROLASE 1"/>
    <property type="match status" value="1"/>
</dbReference>
<dbReference type="Proteomes" id="UP000064525">
    <property type="component" value="Chromosome I"/>
</dbReference>
<evidence type="ECO:0000256" key="7">
    <source>
        <dbReference type="ARBA" id="ARBA00022801"/>
    </source>
</evidence>
<evidence type="ECO:0000313" key="10">
    <source>
        <dbReference type="EMBL" id="CUU39752.1"/>
    </source>
</evidence>
<dbReference type="InterPro" id="IPR018234">
    <property type="entry name" value="GTP_CycHdrlase_I_CS"/>
</dbReference>
<keyword evidence="12" id="KW-1185">Reference proteome</keyword>
<protein>
    <recommendedName>
        <fullName evidence="8">GTP cyclohydrolase 1</fullName>
        <ecNumber evidence="8">3.5.4.16</ecNumber>
    </recommendedName>
    <alternativeName>
        <fullName evidence="8">GTP cyclohydrolase I</fullName>
        <shortName evidence="8">GTP-CH-I</shortName>
    </alternativeName>
</protein>
<reference evidence="11 12" key="1">
    <citation type="journal article" date="2014" name="Genome Announc.">
        <title>Draft genome sequences of eight enterohepatic helicobacter species isolated from both laboratory and wild rodents.</title>
        <authorList>
            <person name="Sheh A."/>
            <person name="Shen Z."/>
            <person name="Fox J.G."/>
        </authorList>
    </citation>
    <scope>NUCLEOTIDE SEQUENCE [LARGE SCALE GENOMIC DNA]</scope>
    <source>
        <strain evidence="11 12">MIT 98-6810</strain>
    </source>
</reference>
<dbReference type="Proteomes" id="UP000029925">
    <property type="component" value="Unassembled WGS sequence"/>
</dbReference>
<dbReference type="GO" id="GO:0003934">
    <property type="term" value="F:GTP cyclohydrolase I activity"/>
    <property type="evidence" value="ECO:0007669"/>
    <property type="project" value="UniProtKB-UniRule"/>
</dbReference>
<organism evidence="10 13">
    <name type="scientific">Helicobacter typhlonius</name>
    <dbReference type="NCBI Taxonomy" id="76936"/>
    <lineage>
        <taxon>Bacteria</taxon>
        <taxon>Pseudomonadati</taxon>
        <taxon>Campylobacterota</taxon>
        <taxon>Epsilonproteobacteria</taxon>
        <taxon>Campylobacterales</taxon>
        <taxon>Helicobacteraceae</taxon>
        <taxon>Helicobacter</taxon>
    </lineage>
</organism>
<accession>A0A099UEF6</accession>
<dbReference type="STRING" id="76936.BN2458_PEG0866"/>
<dbReference type="InterPro" id="IPR001474">
    <property type="entry name" value="GTP_CycHdrlase_I"/>
</dbReference>
<dbReference type="InterPro" id="IPR043134">
    <property type="entry name" value="GTP-CH-I_N"/>
</dbReference>
<keyword evidence="6 8" id="KW-0547">Nucleotide-binding</keyword>
<dbReference type="SUPFAM" id="SSF55620">
    <property type="entry name" value="Tetrahydrobiopterin biosynthesis enzymes-like"/>
    <property type="match status" value="1"/>
</dbReference>
<keyword evidence="5 8" id="KW-0479">Metal-binding</keyword>
<dbReference type="Gene3D" id="3.30.1130.10">
    <property type="match status" value="1"/>
</dbReference>
<dbReference type="GO" id="GO:0005525">
    <property type="term" value="F:GTP binding"/>
    <property type="evidence" value="ECO:0007669"/>
    <property type="project" value="UniProtKB-KW"/>
</dbReference>
<sequence length="199" mass="22690">MTKHTKNQSLPLQSPLLKQNTQLFFETLCQNVGENPNRDGLLRTPERIAQSFSTMLNGYSQSPKEALGSIFEENVCDEMIVLKKLHFYSMCEHHLLPFFGHISVGYIPDKKLVGISGLARLVEVFAHRLQIQENLTTQIANALDEELKPKGAMIVCEARHLCLEMRNKQPQSPVITSTLRGLFKKDSRTRAEFMQLIQH</sequence>
<comment type="subunit">
    <text evidence="8">Homopolymer.</text>
</comment>
<dbReference type="Pfam" id="PF01227">
    <property type="entry name" value="GTP_cyclohydroI"/>
    <property type="match status" value="1"/>
</dbReference>
<feature type="binding site" evidence="8">
    <location>
        <position position="94"/>
    </location>
    <ligand>
        <name>Zn(2+)</name>
        <dbReference type="ChEBI" id="CHEBI:29105"/>
    </ligand>
</feature>
<dbReference type="OrthoDB" id="9801207at2"/>
<comment type="similarity">
    <text evidence="3 8">Belongs to the GTP cyclohydrolase I family.</text>
</comment>
<evidence type="ECO:0000256" key="3">
    <source>
        <dbReference type="ARBA" id="ARBA00008085"/>
    </source>
</evidence>
<gene>
    <name evidence="8 11" type="primary">folE</name>
    <name evidence="10" type="ORF">BN2458_PEG0866</name>
    <name evidence="11" type="ORF">LS75_005785</name>
</gene>
<dbReference type="RefSeq" id="WP_034342316.1">
    <property type="nucleotide sequence ID" value="NZ_CAJTQN010000004.1"/>
</dbReference>
<comment type="catalytic activity">
    <reaction evidence="1 8">
        <text>GTP + H2O = 7,8-dihydroneopterin 3'-triphosphate + formate + H(+)</text>
        <dbReference type="Rhea" id="RHEA:17473"/>
        <dbReference type="ChEBI" id="CHEBI:15377"/>
        <dbReference type="ChEBI" id="CHEBI:15378"/>
        <dbReference type="ChEBI" id="CHEBI:15740"/>
        <dbReference type="ChEBI" id="CHEBI:37565"/>
        <dbReference type="ChEBI" id="CHEBI:58462"/>
        <dbReference type="EC" id="3.5.4.16"/>
    </reaction>
</comment>
<keyword evidence="4 8" id="KW-0554">One-carbon metabolism</keyword>
<dbReference type="GO" id="GO:0006729">
    <property type="term" value="P:tetrahydrobiopterin biosynthetic process"/>
    <property type="evidence" value="ECO:0007669"/>
    <property type="project" value="TreeGrafter"/>
</dbReference>
<dbReference type="GO" id="GO:0006730">
    <property type="term" value="P:one-carbon metabolic process"/>
    <property type="evidence" value="ECO:0007669"/>
    <property type="project" value="UniProtKB-UniRule"/>
</dbReference>
<dbReference type="KEGG" id="hty:BN2458_PEG0866"/>
<dbReference type="AlphaFoldDB" id="A0A099UEF6"/>